<proteinExistence type="predicted"/>
<feature type="compositionally biased region" description="Basic and acidic residues" evidence="1">
    <location>
        <begin position="50"/>
        <end position="75"/>
    </location>
</feature>
<evidence type="ECO:0000313" key="3">
    <source>
        <dbReference type="Proteomes" id="UP000298138"/>
    </source>
</evidence>
<name>A0A4S2MJQ0_9PEZI</name>
<reference evidence="2 3" key="1">
    <citation type="submission" date="2019-04" db="EMBL/GenBank/DDBJ databases">
        <title>Comparative genomics and transcriptomics to analyze fruiting body development in filamentous ascomycetes.</title>
        <authorList>
            <consortium name="DOE Joint Genome Institute"/>
            <person name="Lutkenhaus R."/>
            <person name="Traeger S."/>
            <person name="Breuer J."/>
            <person name="Kuo A."/>
            <person name="Lipzen A."/>
            <person name="Pangilinan J."/>
            <person name="Dilworth D."/>
            <person name="Sandor L."/>
            <person name="Poggeler S."/>
            <person name="Barry K."/>
            <person name="Grigoriev I.V."/>
            <person name="Nowrousian M."/>
        </authorList>
    </citation>
    <scope>NUCLEOTIDE SEQUENCE [LARGE SCALE GENOMIC DNA]</scope>
    <source>
        <strain evidence="2 3">CBS 389.68</strain>
    </source>
</reference>
<protein>
    <submittedName>
        <fullName evidence="2">Uncharacterized protein</fullName>
    </submittedName>
</protein>
<organism evidence="2 3">
    <name type="scientific">Ascodesmis nigricans</name>
    <dbReference type="NCBI Taxonomy" id="341454"/>
    <lineage>
        <taxon>Eukaryota</taxon>
        <taxon>Fungi</taxon>
        <taxon>Dikarya</taxon>
        <taxon>Ascomycota</taxon>
        <taxon>Pezizomycotina</taxon>
        <taxon>Pezizomycetes</taxon>
        <taxon>Pezizales</taxon>
        <taxon>Ascodesmidaceae</taxon>
        <taxon>Ascodesmis</taxon>
    </lineage>
</organism>
<dbReference type="EMBL" id="ML220159">
    <property type="protein sequence ID" value="TGZ77102.1"/>
    <property type="molecule type" value="Genomic_DNA"/>
</dbReference>
<dbReference type="Proteomes" id="UP000298138">
    <property type="component" value="Unassembled WGS sequence"/>
</dbReference>
<sequence>MRDAVRLPDSPLQQLTCHESMTNAIRRSFARGERLETGRRSYPKSKKMRREATDESPRKEVTSAERRCIIERKKE</sequence>
<dbReference type="AlphaFoldDB" id="A0A4S2MJQ0"/>
<evidence type="ECO:0000256" key="1">
    <source>
        <dbReference type="SAM" id="MobiDB-lite"/>
    </source>
</evidence>
<keyword evidence="3" id="KW-1185">Reference proteome</keyword>
<feature type="region of interest" description="Disordered" evidence="1">
    <location>
        <begin position="23"/>
        <end position="75"/>
    </location>
</feature>
<evidence type="ECO:0000313" key="2">
    <source>
        <dbReference type="EMBL" id="TGZ77102.1"/>
    </source>
</evidence>
<feature type="compositionally biased region" description="Basic and acidic residues" evidence="1">
    <location>
        <begin position="30"/>
        <end position="39"/>
    </location>
</feature>
<accession>A0A4S2MJQ0</accession>
<dbReference type="InParanoid" id="A0A4S2MJQ0"/>
<gene>
    <name evidence="2" type="ORF">EX30DRAFT_211133</name>
</gene>